<dbReference type="Proteomes" id="UP001165060">
    <property type="component" value="Unassembled WGS sequence"/>
</dbReference>
<feature type="coiled-coil region" evidence="1">
    <location>
        <begin position="92"/>
        <end position="154"/>
    </location>
</feature>
<name>A0ABQ6N8H6_9STRA</name>
<reference evidence="3 4" key="1">
    <citation type="journal article" date="2023" name="Commun. Biol.">
        <title>Genome analysis of Parmales, the sister group of diatoms, reveals the evolutionary specialization of diatoms from phago-mixotrophs to photoautotrophs.</title>
        <authorList>
            <person name="Ban H."/>
            <person name="Sato S."/>
            <person name="Yoshikawa S."/>
            <person name="Yamada K."/>
            <person name="Nakamura Y."/>
            <person name="Ichinomiya M."/>
            <person name="Sato N."/>
            <person name="Blanc-Mathieu R."/>
            <person name="Endo H."/>
            <person name="Kuwata A."/>
            <person name="Ogata H."/>
        </authorList>
    </citation>
    <scope>NUCLEOTIDE SEQUENCE [LARGE SCALE GENOMIC DNA]</scope>
</reference>
<protein>
    <submittedName>
        <fullName evidence="3">Uncharacterized protein</fullName>
    </submittedName>
</protein>
<keyword evidence="1" id="KW-0175">Coiled coil</keyword>
<feature type="region of interest" description="Disordered" evidence="2">
    <location>
        <begin position="1"/>
        <end position="20"/>
    </location>
</feature>
<comment type="caution">
    <text evidence="3">The sequence shown here is derived from an EMBL/GenBank/DDBJ whole genome shotgun (WGS) entry which is preliminary data.</text>
</comment>
<evidence type="ECO:0000313" key="4">
    <source>
        <dbReference type="Proteomes" id="UP001165060"/>
    </source>
</evidence>
<proteinExistence type="predicted"/>
<accession>A0ABQ6N8H6</accession>
<evidence type="ECO:0000256" key="2">
    <source>
        <dbReference type="SAM" id="MobiDB-lite"/>
    </source>
</evidence>
<evidence type="ECO:0000256" key="1">
    <source>
        <dbReference type="SAM" id="Coils"/>
    </source>
</evidence>
<feature type="non-terminal residue" evidence="3">
    <location>
        <position position="195"/>
    </location>
</feature>
<dbReference type="EMBL" id="BRYB01006504">
    <property type="protein sequence ID" value="GMI50423.1"/>
    <property type="molecule type" value="Genomic_DNA"/>
</dbReference>
<sequence>MHVSDEQHLQEVLSRKEAEMEEALEKMKAQSDRKIAEALEAATKAQKEMASLQTEAASKSKMAMELSASLAKEKLMRKLADRGSKKAQQSVLAAVLNSAADEEDERVRLEERLGQELKLREYERSLAEAEKDRVAQQTLLAETAEEKKAAANANVLNEAVIECQGGLLAGMSWLVSREDHESNAHAVSLPHHVGV</sequence>
<gene>
    <name evidence="3" type="ORF">TeGR_g1447</name>
</gene>
<keyword evidence="4" id="KW-1185">Reference proteome</keyword>
<organism evidence="3 4">
    <name type="scientific">Tetraparma gracilis</name>
    <dbReference type="NCBI Taxonomy" id="2962635"/>
    <lineage>
        <taxon>Eukaryota</taxon>
        <taxon>Sar</taxon>
        <taxon>Stramenopiles</taxon>
        <taxon>Ochrophyta</taxon>
        <taxon>Bolidophyceae</taxon>
        <taxon>Parmales</taxon>
        <taxon>Triparmaceae</taxon>
        <taxon>Tetraparma</taxon>
    </lineage>
</organism>
<evidence type="ECO:0000313" key="3">
    <source>
        <dbReference type="EMBL" id="GMI50423.1"/>
    </source>
</evidence>